<sequence>MAEILVVTWDGGGNVPPATGIARELLSRGHRVRFVGHRAQHRSLVDAGFEVAPSPRSRDFSGVQESSPVTMARTFSDRGLARDVIAALDARPADLVVVDCLLMGVLEAVRAHGTPYVVLEHLYDASYRSLLRGPIGLGMRLHGLRPGRALAGAAARLVASVPELDPSGERAGIEHVGPVVEWSPRVPGDPAVLVSLSTFAYPGMADCLQRLLDATAGLEARVVVTTGPVVDPASLRTAANHEVHRFVPHAELMPHMSLVVGHGGHSTTMRALAHDLPLVVMPMHPMVDQPVVGRSVARAGAGRVVPKAAPAKRVRPVIEDLLADGPHRAAAARLGEAVRARPGARRAADRVEDLVSHRRPGVPFGT</sequence>
<organism evidence="2 3">
    <name type="scientific">Nocardioides marmoribigeumensis</name>
    <dbReference type="NCBI Taxonomy" id="433649"/>
    <lineage>
        <taxon>Bacteria</taxon>
        <taxon>Bacillati</taxon>
        <taxon>Actinomycetota</taxon>
        <taxon>Actinomycetes</taxon>
        <taxon>Propionibacteriales</taxon>
        <taxon>Nocardioidaceae</taxon>
        <taxon>Nocardioides</taxon>
    </lineage>
</organism>
<dbReference type="Gene3D" id="3.40.50.2000">
    <property type="entry name" value="Glycogen Phosphorylase B"/>
    <property type="match status" value="2"/>
</dbReference>
<dbReference type="PANTHER" id="PTHR48050">
    <property type="entry name" value="STEROL 3-BETA-GLUCOSYLTRANSFERASE"/>
    <property type="match status" value="1"/>
</dbReference>
<dbReference type="SUPFAM" id="SSF53756">
    <property type="entry name" value="UDP-Glycosyltransferase/glycogen phosphorylase"/>
    <property type="match status" value="1"/>
</dbReference>
<dbReference type="EMBL" id="JAVDYG010000001">
    <property type="protein sequence ID" value="MDR7361062.1"/>
    <property type="molecule type" value="Genomic_DNA"/>
</dbReference>
<evidence type="ECO:0000313" key="3">
    <source>
        <dbReference type="Proteomes" id="UP001183648"/>
    </source>
</evidence>
<protein>
    <submittedName>
        <fullName evidence="2">UDP:flavonoid glycosyltransferase YjiC (YdhE family)</fullName>
    </submittedName>
</protein>
<name>A0ABU2BR22_9ACTN</name>
<dbReference type="InterPro" id="IPR050426">
    <property type="entry name" value="Glycosyltransferase_28"/>
</dbReference>
<keyword evidence="3" id="KW-1185">Reference proteome</keyword>
<evidence type="ECO:0000313" key="2">
    <source>
        <dbReference type="EMBL" id="MDR7361062.1"/>
    </source>
</evidence>
<dbReference type="PANTHER" id="PTHR48050:SF13">
    <property type="entry name" value="STEROL 3-BETA-GLUCOSYLTRANSFERASE UGT80A2"/>
    <property type="match status" value="1"/>
</dbReference>
<accession>A0ABU2BR22</accession>
<dbReference type="RefSeq" id="WP_310298470.1">
    <property type="nucleotide sequence ID" value="NZ_BAAAPS010000002.1"/>
</dbReference>
<dbReference type="InterPro" id="IPR002213">
    <property type="entry name" value="UDP_glucos_trans"/>
</dbReference>
<gene>
    <name evidence="2" type="ORF">J2S63_000615</name>
</gene>
<reference evidence="2 3" key="1">
    <citation type="submission" date="2023-07" db="EMBL/GenBank/DDBJ databases">
        <title>Sequencing the genomes of 1000 actinobacteria strains.</title>
        <authorList>
            <person name="Klenk H.-P."/>
        </authorList>
    </citation>
    <scope>NUCLEOTIDE SEQUENCE [LARGE SCALE GENOMIC DNA]</scope>
    <source>
        <strain evidence="2 3">DSM 19426</strain>
    </source>
</reference>
<dbReference type="Proteomes" id="UP001183648">
    <property type="component" value="Unassembled WGS sequence"/>
</dbReference>
<feature type="domain" description="Erythromycin biosynthesis protein CIII-like C-terminal" evidence="1">
    <location>
        <begin position="210"/>
        <end position="353"/>
    </location>
</feature>
<dbReference type="Pfam" id="PF06722">
    <property type="entry name" value="EryCIII-like_C"/>
    <property type="match status" value="1"/>
</dbReference>
<evidence type="ECO:0000259" key="1">
    <source>
        <dbReference type="Pfam" id="PF06722"/>
    </source>
</evidence>
<comment type="caution">
    <text evidence="2">The sequence shown here is derived from an EMBL/GenBank/DDBJ whole genome shotgun (WGS) entry which is preliminary data.</text>
</comment>
<dbReference type="InterPro" id="IPR010610">
    <property type="entry name" value="EryCIII-like_C"/>
</dbReference>
<proteinExistence type="predicted"/>
<dbReference type="CDD" id="cd03784">
    <property type="entry name" value="GT1_Gtf-like"/>
    <property type="match status" value="1"/>
</dbReference>